<dbReference type="EC" id="2.3.1.-" evidence="5"/>
<keyword evidence="3" id="KW-0677">Repeat</keyword>
<dbReference type="InterPro" id="IPR024688">
    <property type="entry name" value="Mac_dom"/>
</dbReference>
<dbReference type="RefSeq" id="WP_121737291.1">
    <property type="nucleotide sequence ID" value="NZ_QXXG01000003.1"/>
</dbReference>
<dbReference type="GO" id="GO:0008870">
    <property type="term" value="F:galactoside O-acetyltransferase activity"/>
    <property type="evidence" value="ECO:0007669"/>
    <property type="project" value="TreeGrafter"/>
</dbReference>
<dbReference type="Pfam" id="PF12464">
    <property type="entry name" value="Mac"/>
    <property type="match status" value="1"/>
</dbReference>
<dbReference type="CDD" id="cd03357">
    <property type="entry name" value="LbH_MAT_GAT"/>
    <property type="match status" value="1"/>
</dbReference>
<dbReference type="AlphaFoldDB" id="A0A3L7ZJI7"/>
<comment type="similarity">
    <text evidence="1 5">Belongs to the transferase hexapeptide repeat family.</text>
</comment>
<evidence type="ECO:0000256" key="4">
    <source>
        <dbReference type="ARBA" id="ARBA00023315"/>
    </source>
</evidence>
<dbReference type="OrthoDB" id="9812571at2"/>
<reference evidence="7 8" key="1">
    <citation type="submission" date="2018-09" db="EMBL/GenBank/DDBJ databases">
        <title>Murine metabolic-syndrome-specific gut microbial biobank.</title>
        <authorList>
            <person name="Liu C."/>
        </authorList>
    </citation>
    <scope>NUCLEOTIDE SEQUENCE [LARGE SCALE GENOMIC DNA]</scope>
    <source>
        <strain evidence="7 8">8-P5</strain>
    </source>
</reference>
<evidence type="ECO:0000259" key="6">
    <source>
        <dbReference type="SMART" id="SM01266"/>
    </source>
</evidence>
<keyword evidence="4 5" id="KW-0012">Acyltransferase</keyword>
<evidence type="ECO:0000313" key="8">
    <source>
        <dbReference type="Proteomes" id="UP000278164"/>
    </source>
</evidence>
<dbReference type="PANTHER" id="PTHR43017:SF1">
    <property type="entry name" value="ACETYLTRANSFERASE YJL218W-RELATED"/>
    <property type="match status" value="1"/>
</dbReference>
<dbReference type="Pfam" id="PF00132">
    <property type="entry name" value="Hexapep"/>
    <property type="match status" value="1"/>
</dbReference>
<proteinExistence type="inferred from homology"/>
<protein>
    <recommendedName>
        <fullName evidence="5">Acetyltransferase</fullName>
        <ecNumber evidence="5">2.3.1.-</ecNumber>
    </recommendedName>
</protein>
<evidence type="ECO:0000256" key="2">
    <source>
        <dbReference type="ARBA" id="ARBA00022679"/>
    </source>
</evidence>
<keyword evidence="2 5" id="KW-0808">Transferase</keyword>
<name>A0A3L7ZJI7_PARDI</name>
<evidence type="ECO:0000256" key="5">
    <source>
        <dbReference type="RuleBase" id="RU367021"/>
    </source>
</evidence>
<dbReference type="Gene3D" id="2.160.10.10">
    <property type="entry name" value="Hexapeptide repeat proteins"/>
    <property type="match status" value="1"/>
</dbReference>
<evidence type="ECO:0000256" key="1">
    <source>
        <dbReference type="ARBA" id="ARBA00007274"/>
    </source>
</evidence>
<evidence type="ECO:0000256" key="3">
    <source>
        <dbReference type="ARBA" id="ARBA00022737"/>
    </source>
</evidence>
<dbReference type="PANTHER" id="PTHR43017">
    <property type="entry name" value="GALACTOSIDE O-ACETYLTRANSFERASE"/>
    <property type="match status" value="1"/>
</dbReference>
<dbReference type="EMBL" id="RAYI01000064">
    <property type="protein sequence ID" value="RLT72064.1"/>
    <property type="molecule type" value="Genomic_DNA"/>
</dbReference>
<dbReference type="SUPFAM" id="SSF51161">
    <property type="entry name" value="Trimeric LpxA-like enzymes"/>
    <property type="match status" value="1"/>
</dbReference>
<evidence type="ECO:0000313" key="7">
    <source>
        <dbReference type="EMBL" id="RLT72064.1"/>
    </source>
</evidence>
<dbReference type="InterPro" id="IPR001451">
    <property type="entry name" value="Hexapep"/>
</dbReference>
<dbReference type="Proteomes" id="UP000278164">
    <property type="component" value="Unassembled WGS sequence"/>
</dbReference>
<dbReference type="FunFam" id="2.160.10.10:FF:000008">
    <property type="entry name" value="Maltose O-acetyltransferase"/>
    <property type="match status" value="1"/>
</dbReference>
<gene>
    <name evidence="7" type="ORF">D7V78_17875</name>
</gene>
<feature type="domain" description="Maltose/galactoside acetyltransferase" evidence="6">
    <location>
        <begin position="5"/>
        <end position="60"/>
    </location>
</feature>
<dbReference type="InterPro" id="IPR039369">
    <property type="entry name" value="LacA-like"/>
</dbReference>
<comment type="caution">
    <text evidence="7">The sequence shown here is derived from an EMBL/GenBank/DDBJ whole genome shotgun (WGS) entry which is preliminary data.</text>
</comment>
<organism evidence="7 8">
    <name type="scientific">Parabacteroides distasonis</name>
    <dbReference type="NCBI Taxonomy" id="823"/>
    <lineage>
        <taxon>Bacteria</taxon>
        <taxon>Pseudomonadati</taxon>
        <taxon>Bacteroidota</taxon>
        <taxon>Bacteroidia</taxon>
        <taxon>Bacteroidales</taxon>
        <taxon>Tannerellaceae</taxon>
        <taxon>Parabacteroides</taxon>
    </lineage>
</organism>
<accession>A0A3L7ZJI7</accession>
<sequence>MISEKEKCRQGELYDANNDAELIAERQACKLLCHEYNHLLPSETKRRNDIIIKLFGKTGRGFLIEQPFFCDYGYNIEIGGNFYANVNCVVLDEAKVKFGDNVFIAPNCGFYTAGHPFDVEQRNRGLEYALPITIGDNVWIGAHVCVLPGVTIGNNCIIGAGSVVNKDIPEGSLAVGNPCRIIRKI</sequence>
<dbReference type="SMART" id="SM01266">
    <property type="entry name" value="Mac"/>
    <property type="match status" value="1"/>
</dbReference>
<dbReference type="InterPro" id="IPR011004">
    <property type="entry name" value="Trimer_LpxA-like_sf"/>
</dbReference>